<protein>
    <recommendedName>
        <fullName evidence="2">Cytochrome b5 heme-binding domain-containing protein</fullName>
    </recommendedName>
</protein>
<sequence length="600" mass="69237">MDDDTIEYFFDNVDSFYAELDDVLNRPYSTEEDVQRITTQYIRFLTRYQQQFLKSSVEFAQVAYKLIDSKLCLDFSTVVLGHVLNNHALVSQDITELLVSYSLLLYAGKDEPRWMNYILLESISKRRNRLFCKIVTEVRLGFYTTFKMLSVSFALLFEMCKLAKVEKDDLGKYTLLLYLLDTLLINHFLDLVEETRGDSNESFNYDVIRLIMVLNEQYMMSGLNENLVLDVLSKRMGISDTFSANLIFMLNRSNDTCVQMLILKLLYGIFTTPTLYEYFYTNDLYVLVDITLRELCDLGDTKEAQTLRDAYLRVLEPLLENTQLRLRPYKKQETYKTLNSLLNPGMQRKVNSTTKRIVNRIIENWWEKLCGYYNDNVNSPNLSHNSALSSCSSSTGPSTPNDVDEISVIIPRKDVIARKTNISEIKEKKKSSLLSSGLIALTWTLLFFFLGSYLITETWTWGYRGKWTNINTYIPRQELIFTDAELAQYDGTDRTKPIYLAIDGDVYDVSQGAGWYGQGGSYHHFAGKDAARAYITGCFQDHLTHDVRGLTADQLKGLDHWKKFYDSSHKYHKVGRVLHDPIPEDAPIPKPCKTAVGQKP</sequence>
<keyword evidence="4" id="KW-1185">Reference proteome</keyword>
<dbReference type="InterPro" id="IPR001199">
    <property type="entry name" value="Cyt_B5-like_heme/steroid-bd"/>
</dbReference>
<dbReference type="Pfam" id="PF09431">
    <property type="entry name" value="SPIN90_LRD"/>
    <property type="match status" value="1"/>
</dbReference>
<keyword evidence="1" id="KW-0472">Membrane</keyword>
<feature type="transmembrane region" description="Helical" evidence="1">
    <location>
        <begin position="433"/>
        <end position="456"/>
    </location>
</feature>
<dbReference type="PANTHER" id="PTHR13357">
    <property type="entry name" value="SH3 ADAPTER PROTEIN SPIN90 NCK INTERACTING PROTEIN WITH SH3 DOMAIN"/>
    <property type="match status" value="1"/>
</dbReference>
<dbReference type="Pfam" id="PF00173">
    <property type="entry name" value="Cyt-b5"/>
    <property type="match status" value="1"/>
</dbReference>
<dbReference type="SMART" id="SM01117">
    <property type="entry name" value="Cyt-b5"/>
    <property type="match status" value="1"/>
</dbReference>
<feature type="domain" description="Cytochrome b5 heme-binding" evidence="2">
    <location>
        <begin position="481"/>
        <end position="578"/>
    </location>
</feature>
<evidence type="ECO:0000259" key="2">
    <source>
        <dbReference type="SMART" id="SM01117"/>
    </source>
</evidence>
<evidence type="ECO:0000313" key="4">
    <source>
        <dbReference type="Proteomes" id="UP001473302"/>
    </source>
</evidence>
<proteinExistence type="predicted"/>
<keyword evidence="1" id="KW-1133">Transmembrane helix</keyword>
<dbReference type="PANTHER" id="PTHR13357:SF1">
    <property type="entry name" value="NCK-INTERACTING PROTEIN WITH SH3 DOMAIN"/>
    <property type="match status" value="1"/>
</dbReference>
<dbReference type="Proteomes" id="UP001473302">
    <property type="component" value="Unassembled WGS sequence"/>
</dbReference>
<dbReference type="SUPFAM" id="SSF55856">
    <property type="entry name" value="Cytochrome b5-like heme/steroid binding domain"/>
    <property type="match status" value="1"/>
</dbReference>
<keyword evidence="1" id="KW-0812">Transmembrane</keyword>
<dbReference type="Gene3D" id="3.10.120.10">
    <property type="entry name" value="Cytochrome b5-like heme/steroid binding domain"/>
    <property type="match status" value="1"/>
</dbReference>
<reference evidence="3 4" key="1">
    <citation type="submission" date="2024-04" db="EMBL/GenBank/DDBJ databases">
        <title>genome sequences of Mucor flavus KT1a and Helicostylum pulchrum KT1b strains isolated from the surface of a dry-aged beef.</title>
        <authorList>
            <person name="Toyotome T."/>
            <person name="Hosono M."/>
            <person name="Torimaru M."/>
            <person name="Fukuda K."/>
            <person name="Mikami N."/>
        </authorList>
    </citation>
    <scope>NUCLEOTIDE SEQUENCE [LARGE SCALE GENOMIC DNA]</scope>
    <source>
        <strain evidence="3 4">KT1a</strain>
    </source>
</reference>
<organism evidence="3 4">
    <name type="scientific">Mucor flavus</name>
    <dbReference type="NCBI Taxonomy" id="439312"/>
    <lineage>
        <taxon>Eukaryota</taxon>
        <taxon>Fungi</taxon>
        <taxon>Fungi incertae sedis</taxon>
        <taxon>Mucoromycota</taxon>
        <taxon>Mucoromycotina</taxon>
        <taxon>Mucoromycetes</taxon>
        <taxon>Mucorales</taxon>
        <taxon>Mucorineae</taxon>
        <taxon>Mucoraceae</taxon>
        <taxon>Mucor</taxon>
    </lineage>
</organism>
<name>A0ABP9YN27_9FUNG</name>
<dbReference type="InterPro" id="IPR036400">
    <property type="entry name" value="Cyt_B5-like_heme/steroid_sf"/>
</dbReference>
<evidence type="ECO:0000313" key="3">
    <source>
        <dbReference type="EMBL" id="GAA5808249.1"/>
    </source>
</evidence>
<dbReference type="InterPro" id="IPR018556">
    <property type="entry name" value="SPIN90/Ldb17_LRD"/>
</dbReference>
<comment type="caution">
    <text evidence="3">The sequence shown here is derived from an EMBL/GenBank/DDBJ whole genome shotgun (WGS) entry which is preliminary data.</text>
</comment>
<evidence type="ECO:0000256" key="1">
    <source>
        <dbReference type="SAM" id="Phobius"/>
    </source>
</evidence>
<accession>A0ABP9YN27</accession>
<dbReference type="EMBL" id="BAABUK010000003">
    <property type="protein sequence ID" value="GAA5808249.1"/>
    <property type="molecule type" value="Genomic_DNA"/>
</dbReference>
<gene>
    <name evidence="3" type="ORF">MFLAVUS_001637</name>
</gene>
<dbReference type="InterPro" id="IPR030125">
    <property type="entry name" value="SPIN90/Ldb17"/>
</dbReference>